<dbReference type="SUPFAM" id="SSF52317">
    <property type="entry name" value="Class I glutamine amidotransferase-like"/>
    <property type="match status" value="1"/>
</dbReference>
<sequence length="223" mass="23540">MKKIAVVLSGCGVNDGSEITEAVAMLVSLSRAGLAYDCFAPNRSQSDVIDHAKGEPAEEKRNILSESARIARGKITALDQLKADDYAAIAFPGGFGVAKNLTTFAKERENARLHDDVKAAVLPFAKAGKPIVAVCAGPLILGLVARELGIKGAEMTFGEGGDPLSKAVESWGQCPVTRPVEQACVDRQHRFVSAPAYMYGDARPDQIFASVDAAIAALRELLG</sequence>
<dbReference type="Proteomes" id="UP001595791">
    <property type="component" value="Unassembled WGS sequence"/>
</dbReference>
<dbReference type="InterPro" id="IPR002818">
    <property type="entry name" value="DJ-1/PfpI"/>
</dbReference>
<name>A0ABV8ML68_9NEIS</name>
<gene>
    <name evidence="2" type="primary">elbB</name>
    <name evidence="2" type="ORF">ACFOW7_01620</name>
</gene>
<dbReference type="PANTHER" id="PTHR10224">
    <property type="entry name" value="ES1 PROTEIN HOMOLOG, MITOCHONDRIAL"/>
    <property type="match status" value="1"/>
</dbReference>
<organism evidence="2 3">
    <name type="scientific">Chitinimonas lacunae</name>
    <dbReference type="NCBI Taxonomy" id="1963018"/>
    <lineage>
        <taxon>Bacteria</taxon>
        <taxon>Pseudomonadati</taxon>
        <taxon>Pseudomonadota</taxon>
        <taxon>Betaproteobacteria</taxon>
        <taxon>Neisseriales</taxon>
        <taxon>Chitinibacteraceae</taxon>
        <taxon>Chitinimonas</taxon>
    </lineage>
</organism>
<dbReference type="Pfam" id="PF01965">
    <property type="entry name" value="DJ-1_PfpI"/>
    <property type="match status" value="1"/>
</dbReference>
<dbReference type="PANTHER" id="PTHR10224:SF17">
    <property type="entry name" value="DJ-1_PFPI DOMAIN-CONTAINING PROTEIN"/>
    <property type="match status" value="1"/>
</dbReference>
<keyword evidence="2" id="KW-0456">Lyase</keyword>
<comment type="caution">
    <text evidence="2">The sequence shown here is derived from an EMBL/GenBank/DDBJ whole genome shotgun (WGS) entry which is preliminary data.</text>
</comment>
<keyword evidence="3" id="KW-1185">Reference proteome</keyword>
<proteinExistence type="predicted"/>
<dbReference type="RefSeq" id="WP_378160314.1">
    <property type="nucleotide sequence ID" value="NZ_JBHSBU010000001.1"/>
</dbReference>
<dbReference type="EC" id="4.2.1.-" evidence="2"/>
<evidence type="ECO:0000313" key="3">
    <source>
        <dbReference type="Proteomes" id="UP001595791"/>
    </source>
</evidence>
<dbReference type="InterPro" id="IPR029062">
    <property type="entry name" value="Class_I_gatase-like"/>
</dbReference>
<dbReference type="Gene3D" id="3.40.50.880">
    <property type="match status" value="1"/>
</dbReference>
<evidence type="ECO:0000259" key="1">
    <source>
        <dbReference type="Pfam" id="PF01965"/>
    </source>
</evidence>
<dbReference type="NCBIfam" id="NF008747">
    <property type="entry name" value="PRK11780.1"/>
    <property type="match status" value="1"/>
</dbReference>
<dbReference type="GO" id="GO:0016829">
    <property type="term" value="F:lyase activity"/>
    <property type="evidence" value="ECO:0007669"/>
    <property type="project" value="UniProtKB-KW"/>
</dbReference>
<accession>A0ABV8ML68</accession>
<evidence type="ECO:0000313" key="2">
    <source>
        <dbReference type="EMBL" id="MFC4158046.1"/>
    </source>
</evidence>
<reference evidence="3" key="1">
    <citation type="journal article" date="2019" name="Int. J. Syst. Evol. Microbiol.">
        <title>The Global Catalogue of Microorganisms (GCM) 10K type strain sequencing project: providing services to taxonomists for standard genome sequencing and annotation.</title>
        <authorList>
            <consortium name="The Broad Institute Genomics Platform"/>
            <consortium name="The Broad Institute Genome Sequencing Center for Infectious Disease"/>
            <person name="Wu L."/>
            <person name="Ma J."/>
        </authorList>
    </citation>
    <scope>NUCLEOTIDE SEQUENCE [LARGE SCALE GENOMIC DNA]</scope>
    <source>
        <strain evidence="3">LMG 29894</strain>
    </source>
</reference>
<feature type="domain" description="DJ-1/PfpI" evidence="1">
    <location>
        <begin position="15"/>
        <end position="141"/>
    </location>
</feature>
<dbReference type="EMBL" id="JBHSBU010000001">
    <property type="protein sequence ID" value="MFC4158046.1"/>
    <property type="molecule type" value="Genomic_DNA"/>
</dbReference>
<protein>
    <submittedName>
        <fullName evidence="2">Isoprenoid biosynthesis glyoxalase ElbB</fullName>
        <ecNumber evidence="2">4.2.1.-</ecNumber>
    </submittedName>
</protein>